<dbReference type="PANTHER" id="PTHR39082:SF1">
    <property type="entry name" value="SCAVENGER RECEPTOR CLASS A MEMBER 3"/>
    <property type="match status" value="1"/>
</dbReference>
<comment type="caution">
    <text evidence="2">The sequence shown here is derived from an EMBL/GenBank/DDBJ whole genome shotgun (WGS) entry which is preliminary data.</text>
</comment>
<dbReference type="EMBL" id="CAUEEQ010002850">
    <property type="protein sequence ID" value="CAJ0923819.1"/>
    <property type="molecule type" value="Genomic_DNA"/>
</dbReference>
<keyword evidence="3" id="KW-1185">Reference proteome</keyword>
<sequence>MGILPRIGPVPGLTLLSRPRFSLHIQVPGPPQNLVQERYDITATVQQINFTVGQTSEWIQVNQEIRQTDEETFTLQKIVTDWQNYSKEFSVDLNQHRSKKNHRPGPKYSKQHHSHGPTNYHEHGGHARSCPTSHGLQLQLDNITSFLFDDHEETCKTFSIIPGTPKTGLWSASRAWKAGMFSHETEILGRYSPISMLRTTTVHNMLKYLDDVRLSCTHGFNSHAEELYYLNKSVSLMQGAPIS</sequence>
<feature type="region of interest" description="Disordered" evidence="1">
    <location>
        <begin position="93"/>
        <end position="133"/>
    </location>
</feature>
<protein>
    <submittedName>
        <fullName evidence="2">Uncharacterized protein</fullName>
    </submittedName>
</protein>
<proteinExistence type="predicted"/>
<dbReference type="Proteomes" id="UP001176940">
    <property type="component" value="Unassembled WGS sequence"/>
</dbReference>
<organism evidence="2 3">
    <name type="scientific">Ranitomeya imitator</name>
    <name type="common">mimic poison frog</name>
    <dbReference type="NCBI Taxonomy" id="111125"/>
    <lineage>
        <taxon>Eukaryota</taxon>
        <taxon>Metazoa</taxon>
        <taxon>Chordata</taxon>
        <taxon>Craniata</taxon>
        <taxon>Vertebrata</taxon>
        <taxon>Euteleostomi</taxon>
        <taxon>Amphibia</taxon>
        <taxon>Batrachia</taxon>
        <taxon>Anura</taxon>
        <taxon>Neobatrachia</taxon>
        <taxon>Hyloidea</taxon>
        <taxon>Dendrobatidae</taxon>
        <taxon>Dendrobatinae</taxon>
        <taxon>Ranitomeya</taxon>
    </lineage>
</organism>
<dbReference type="InterPro" id="IPR052376">
    <property type="entry name" value="Oxidative_Scav/Glycosyltrans"/>
</dbReference>
<evidence type="ECO:0000313" key="2">
    <source>
        <dbReference type="EMBL" id="CAJ0923819.1"/>
    </source>
</evidence>
<evidence type="ECO:0000256" key="1">
    <source>
        <dbReference type="SAM" id="MobiDB-lite"/>
    </source>
</evidence>
<reference evidence="2" key="1">
    <citation type="submission" date="2023-07" db="EMBL/GenBank/DDBJ databases">
        <authorList>
            <person name="Stuckert A."/>
        </authorList>
    </citation>
    <scope>NUCLEOTIDE SEQUENCE</scope>
</reference>
<gene>
    <name evidence="2" type="ORF">RIMI_LOCUS2094580</name>
</gene>
<accession>A0ABN9KTV2</accession>
<dbReference type="PANTHER" id="PTHR39082">
    <property type="entry name" value="PHOSPHOLIPASE C-BETA-2-RELATED"/>
    <property type="match status" value="1"/>
</dbReference>
<evidence type="ECO:0000313" key="3">
    <source>
        <dbReference type="Proteomes" id="UP001176940"/>
    </source>
</evidence>
<name>A0ABN9KTV2_9NEOB</name>
<feature type="compositionally biased region" description="Basic residues" evidence="1">
    <location>
        <begin position="96"/>
        <end position="115"/>
    </location>
</feature>